<evidence type="ECO:0000256" key="4">
    <source>
        <dbReference type="ARBA" id="ARBA00023242"/>
    </source>
</evidence>
<name>A0A267GD14_9PLAT</name>
<dbReference type="SUPFAM" id="SSF47762">
    <property type="entry name" value="PAH2 domain"/>
    <property type="match status" value="3"/>
</dbReference>
<feature type="compositionally biased region" description="Low complexity" evidence="6">
    <location>
        <begin position="62"/>
        <end position="73"/>
    </location>
</feature>
<keyword evidence="4 5" id="KW-0539">Nucleus</keyword>
<feature type="compositionally biased region" description="Basic and acidic residues" evidence="6">
    <location>
        <begin position="1250"/>
        <end position="1259"/>
    </location>
</feature>
<evidence type="ECO:0000259" key="7">
    <source>
        <dbReference type="SMART" id="SM00761"/>
    </source>
</evidence>
<evidence type="ECO:0000256" key="6">
    <source>
        <dbReference type="SAM" id="MobiDB-lite"/>
    </source>
</evidence>
<feature type="region of interest" description="Disordered" evidence="6">
    <location>
        <begin position="272"/>
        <end position="340"/>
    </location>
</feature>
<dbReference type="Proteomes" id="UP000215902">
    <property type="component" value="Unassembled WGS sequence"/>
</dbReference>
<dbReference type="EMBL" id="NIVC01000396">
    <property type="protein sequence ID" value="PAA83910.1"/>
    <property type="molecule type" value="Genomic_DNA"/>
</dbReference>
<reference evidence="8 9" key="1">
    <citation type="submission" date="2017-06" db="EMBL/GenBank/DDBJ databases">
        <title>A platform for efficient transgenesis in Macrostomum lignano, a flatworm model organism for stem cell research.</title>
        <authorList>
            <person name="Berezikov E."/>
        </authorList>
    </citation>
    <scope>NUCLEOTIDE SEQUENCE [LARGE SCALE GENOMIC DNA]</scope>
    <source>
        <strain evidence="8">DV1</strain>
        <tissue evidence="8">Whole organism</tissue>
    </source>
</reference>
<dbReference type="PROSITE" id="PS51477">
    <property type="entry name" value="PAH"/>
    <property type="match status" value="3"/>
</dbReference>
<accession>A0A267GD14</accession>
<feature type="compositionally biased region" description="Pro residues" evidence="6">
    <location>
        <begin position="291"/>
        <end position="301"/>
    </location>
</feature>
<dbReference type="Pfam" id="PF16879">
    <property type="entry name" value="Sin3a_C"/>
    <property type="match status" value="1"/>
</dbReference>
<feature type="compositionally biased region" description="Low complexity" evidence="6">
    <location>
        <begin position="176"/>
        <end position="198"/>
    </location>
</feature>
<comment type="subcellular location">
    <subcellularLocation>
        <location evidence="1 5">Nucleus</location>
    </subcellularLocation>
</comment>
<feature type="domain" description="Histone deacetylase interacting" evidence="7">
    <location>
        <begin position="498"/>
        <end position="601"/>
    </location>
</feature>
<feature type="region of interest" description="Disordered" evidence="6">
    <location>
        <begin position="372"/>
        <end position="398"/>
    </location>
</feature>
<feature type="region of interest" description="Disordered" evidence="6">
    <location>
        <begin position="60"/>
        <end position="80"/>
    </location>
</feature>
<dbReference type="GO" id="GO:0070822">
    <property type="term" value="C:Sin3-type complex"/>
    <property type="evidence" value="ECO:0007669"/>
    <property type="project" value="TreeGrafter"/>
</dbReference>
<evidence type="ECO:0000256" key="2">
    <source>
        <dbReference type="ARBA" id="ARBA00022491"/>
    </source>
</evidence>
<feature type="compositionally biased region" description="Acidic residues" evidence="6">
    <location>
        <begin position="1206"/>
        <end position="1236"/>
    </location>
</feature>
<comment type="caution">
    <text evidence="8">The sequence shown here is derived from an EMBL/GenBank/DDBJ whole genome shotgun (WGS) entry which is preliminary data.</text>
</comment>
<dbReference type="GO" id="GO:0000122">
    <property type="term" value="P:negative regulation of transcription by RNA polymerase II"/>
    <property type="evidence" value="ECO:0007669"/>
    <property type="project" value="TreeGrafter"/>
</dbReference>
<dbReference type="InterPro" id="IPR003822">
    <property type="entry name" value="PAH"/>
</dbReference>
<feature type="region of interest" description="Disordered" evidence="6">
    <location>
        <begin position="166"/>
        <end position="199"/>
    </location>
</feature>
<protein>
    <recommendedName>
        <fullName evidence="7">Histone deacetylase interacting domain-containing protein</fullName>
    </recommendedName>
</protein>
<keyword evidence="3" id="KW-0677">Repeat</keyword>
<feature type="region of interest" description="Disordered" evidence="6">
    <location>
        <begin position="991"/>
        <end position="1010"/>
    </location>
</feature>
<organism evidence="8 9">
    <name type="scientific">Macrostomum lignano</name>
    <dbReference type="NCBI Taxonomy" id="282301"/>
    <lineage>
        <taxon>Eukaryota</taxon>
        <taxon>Metazoa</taxon>
        <taxon>Spiralia</taxon>
        <taxon>Lophotrochozoa</taxon>
        <taxon>Platyhelminthes</taxon>
        <taxon>Rhabditophora</taxon>
        <taxon>Macrostomorpha</taxon>
        <taxon>Macrostomida</taxon>
        <taxon>Macrostomidae</taxon>
        <taxon>Macrostomum</taxon>
    </lineage>
</organism>
<dbReference type="STRING" id="282301.A0A267GD14"/>
<dbReference type="SMART" id="SM00761">
    <property type="entry name" value="HDAC_interact"/>
    <property type="match status" value="1"/>
</dbReference>
<dbReference type="InterPro" id="IPR036600">
    <property type="entry name" value="PAH_sf"/>
</dbReference>
<dbReference type="PANTHER" id="PTHR12346:SF0">
    <property type="entry name" value="SIN3A, ISOFORM G"/>
    <property type="match status" value="1"/>
</dbReference>
<dbReference type="GO" id="GO:0003714">
    <property type="term" value="F:transcription corepressor activity"/>
    <property type="evidence" value="ECO:0007669"/>
    <property type="project" value="InterPro"/>
</dbReference>
<feature type="compositionally biased region" description="Low complexity" evidence="6">
    <location>
        <begin position="325"/>
        <end position="339"/>
    </location>
</feature>
<keyword evidence="2" id="KW-0678">Repressor</keyword>
<dbReference type="FunFam" id="1.20.1160.11:FF:000003">
    <property type="entry name" value="Paired amphipathic helix SIN3-like protein"/>
    <property type="match status" value="1"/>
</dbReference>
<dbReference type="InterPro" id="IPR031693">
    <property type="entry name" value="Sin3_C"/>
</dbReference>
<feature type="region of interest" description="Disordered" evidence="6">
    <location>
        <begin position="475"/>
        <end position="496"/>
    </location>
</feature>
<dbReference type="Gene3D" id="1.20.1160.11">
    <property type="entry name" value="Paired amphipathic helix"/>
    <property type="match status" value="3"/>
</dbReference>
<sequence length="1259" mass="138694">GASGMQSNHTGAGLAHHSSIVVTSSSVVPAVSAPGRLGNSVPVGTSSFAIYPAMSAASTFDQQQQQQQQHQQQIALHPSAEVAGSNSLSASSVKMNSALSYLTQVKRRLASDSPAIYNGFIDALRDFKAGKIDPQAALSRVRQLFRSYPDLVTGFVAFLPAGMSVSSAQNPPPPAAASQQSYPRQSQKNQQQQQQQPQEEFNHAIAYVNKIKSRFAGRSAVYKQFLEILHRYQKEQRTGRVHSEAQVMAELGRLFGGQSDLLEEFSLFLPHRQQQMSQADPATAVSTQQSQPPPQPLPAPSIPSTILAPLLAPRPTALKRPRPASPSQSSSSLSSPSLSTMPKRRIFAVSTDVAASNSPLVAVPSRIPARPPLYHHHRQVQRRRRPRHPPVRAPSPKAESLLADAAKFDAEAARFLERLEAAIGEQEVYANFLRCLNLYATGRVGRLDFLERAAAFLRPFPDLLAWLQADLAETTDSGRQKRRQQQQPEQTPEIDSLKLQISGGSYRAAPRSFAQPRCSGRDHLPAACREALNDTLVSFPNWLSEESRGGGRRNQHEEACCRVEDERYELDMVLEVNQAAIRALEAAYRRLQRLPVDELVRHRLGEDLCGGSAVLQRQAIYRVYGDKAHVVIQCLQENPAVAVPLILRRLKAKADEWKEAQKAFNRVWREQIDRNYAKSLDHQGQAFKQLDLRQMRSRALVNDISTRPDQTVRLAVSSDSAAARNDAVDLLALQAKRLAGVGQEERAAVRRLLRCWLRDVTGDDRVASDSAVGESDADESRIDSLLALEDAEPLIPTDRRPLLGNSAVYSFLRLFHMLAERLGEVKLAAAEAAAESAPTATSTAARSAKTYAAFLQLATSLINTSLDPASFEERVRHLLGSRCYRIFTLDRLLSLAVRQLHSLVTEEASRRLLRQFYATRPSVAAAIKGETAGAAVDCPPDGNRRVKSEQQLESQEQQQLYRISLDQRDRILSIRLLATAELQQSSASSTAASSLQQQQQQQQQQRHAAATPSVMAMAAAAQHWSRYLLDLQRDASSAIINACRPPLFLGRNRRRSKCSDDGRNDGAGRVSCWDRTELRLAEHGPRLRLVQAAGSESLFCRWRSPAATDASASVVRRRQLGESLRRLSWSASPAEESEALAWLLGETPGLVRPGLRTVRLPRQPAGGPASDTAGIYRTEATDPAVPLWPVNSQADLAAAAGTCSPDEADEEPDEQRDDEAGELFDREADDEDEDREDEVKVEDVNMENRANGEQRAGDT</sequence>
<dbReference type="Pfam" id="PF08295">
    <property type="entry name" value="Sin3_corepress"/>
    <property type="match status" value="1"/>
</dbReference>
<evidence type="ECO:0000256" key="1">
    <source>
        <dbReference type="ARBA" id="ARBA00004123"/>
    </source>
</evidence>
<feature type="region of interest" description="Disordered" evidence="6">
    <location>
        <begin position="1199"/>
        <end position="1259"/>
    </location>
</feature>
<proteinExistence type="predicted"/>
<feature type="compositionally biased region" description="Basic residues" evidence="6">
    <location>
        <begin position="373"/>
        <end position="390"/>
    </location>
</feature>
<keyword evidence="9" id="KW-1185">Reference proteome</keyword>
<feature type="compositionally biased region" description="Low complexity" evidence="6">
    <location>
        <begin position="302"/>
        <end position="316"/>
    </location>
</feature>
<evidence type="ECO:0000313" key="9">
    <source>
        <dbReference type="Proteomes" id="UP000215902"/>
    </source>
</evidence>
<evidence type="ECO:0000256" key="5">
    <source>
        <dbReference type="PROSITE-ProRule" id="PRU00810"/>
    </source>
</evidence>
<evidence type="ECO:0000313" key="8">
    <source>
        <dbReference type="EMBL" id="PAA83910.1"/>
    </source>
</evidence>
<dbReference type="InterPro" id="IPR013194">
    <property type="entry name" value="HDAC_interact_dom"/>
</dbReference>
<evidence type="ECO:0000256" key="3">
    <source>
        <dbReference type="ARBA" id="ARBA00022737"/>
    </source>
</evidence>
<dbReference type="PANTHER" id="PTHR12346">
    <property type="entry name" value="SIN3B-RELATED"/>
    <property type="match status" value="1"/>
</dbReference>
<dbReference type="InterPro" id="IPR039774">
    <property type="entry name" value="Sin3-like"/>
</dbReference>
<feature type="non-terminal residue" evidence="8">
    <location>
        <position position="1"/>
    </location>
</feature>
<dbReference type="OrthoDB" id="10265969at2759"/>
<gene>
    <name evidence="8" type="ORF">BOX15_Mlig027766g1</name>
</gene>
<dbReference type="AlphaFoldDB" id="A0A267GD14"/>
<dbReference type="Pfam" id="PF02671">
    <property type="entry name" value="PAH"/>
    <property type="match status" value="3"/>
</dbReference>